<dbReference type="PANTHER" id="PTHR13604:SF0">
    <property type="entry name" value="ABASIC SITE PROCESSING PROTEIN HMCES"/>
    <property type="match status" value="1"/>
</dbReference>
<dbReference type="RefSeq" id="WP_238072708.1">
    <property type="nucleotide sequence ID" value="NZ_JAKNJB010000001.1"/>
</dbReference>
<dbReference type="EC" id="3.4.-.-" evidence="8"/>
<dbReference type="PANTHER" id="PTHR13604">
    <property type="entry name" value="DC12-RELATED"/>
    <property type="match status" value="1"/>
</dbReference>
<reference evidence="9 10" key="1">
    <citation type="submission" date="2022-01" db="EMBL/GenBank/DDBJ databases">
        <title>Collection of gut derived symbiotic bacterial strains cultured from healthy donors.</title>
        <authorList>
            <person name="Lin H."/>
            <person name="Kohout C."/>
            <person name="Waligurski E."/>
            <person name="Pamer E.G."/>
        </authorList>
    </citation>
    <scope>NUCLEOTIDE SEQUENCE [LARGE SCALE GENOMIC DNA]</scope>
    <source>
        <strain evidence="9 10">DFI.3.7</strain>
    </source>
</reference>
<evidence type="ECO:0000313" key="9">
    <source>
        <dbReference type="EMBL" id="MCG4525572.1"/>
    </source>
</evidence>
<keyword evidence="4 8" id="KW-0378">Hydrolase</keyword>
<sequence length="169" mass="18966">MCGRYQFTAEQCEEIRQIAEAIQRKYGAGAWTPGEIRPSNHAPVLLDGAGGPVPKLMKWGYQLPGTLVINARAETAAEKPLFRDSVRSRRCLIPSTGFYEWDGQKRKYLFTLPREGALYITKQQTGPMEPSPYTMSCSCATMDSSLRWNPMRRSSALTSAVLWLTSLLE</sequence>
<dbReference type="Proteomes" id="UP001200313">
    <property type="component" value="Unassembled WGS sequence"/>
</dbReference>
<dbReference type="Gene3D" id="3.90.1680.10">
    <property type="entry name" value="SOS response associated peptidase-like"/>
    <property type="match status" value="1"/>
</dbReference>
<keyword evidence="3" id="KW-0227">DNA damage</keyword>
<evidence type="ECO:0000256" key="5">
    <source>
        <dbReference type="ARBA" id="ARBA00023124"/>
    </source>
</evidence>
<keyword evidence="10" id="KW-1185">Reference proteome</keyword>
<keyword evidence="7" id="KW-0456">Lyase</keyword>
<name>A0ABS9M458_9FIRM</name>
<comment type="similarity">
    <text evidence="1 8">Belongs to the SOS response-associated peptidase family.</text>
</comment>
<dbReference type="InterPro" id="IPR036590">
    <property type="entry name" value="SRAP-like"/>
</dbReference>
<keyword evidence="6" id="KW-0238">DNA-binding</keyword>
<evidence type="ECO:0000256" key="7">
    <source>
        <dbReference type="ARBA" id="ARBA00023239"/>
    </source>
</evidence>
<keyword evidence="2 8" id="KW-0645">Protease</keyword>
<dbReference type="Pfam" id="PF02586">
    <property type="entry name" value="SRAP"/>
    <property type="match status" value="1"/>
</dbReference>
<dbReference type="InterPro" id="IPR003738">
    <property type="entry name" value="SRAP"/>
</dbReference>
<dbReference type="EMBL" id="JAKNJB010000001">
    <property type="protein sequence ID" value="MCG4525572.1"/>
    <property type="molecule type" value="Genomic_DNA"/>
</dbReference>
<evidence type="ECO:0000256" key="1">
    <source>
        <dbReference type="ARBA" id="ARBA00008136"/>
    </source>
</evidence>
<evidence type="ECO:0000256" key="6">
    <source>
        <dbReference type="ARBA" id="ARBA00023125"/>
    </source>
</evidence>
<organism evidence="9 10">
    <name type="scientific">Intestinimonas massiliensis</name>
    <name type="common">ex Afouda et al. 2020</name>
    <dbReference type="NCBI Taxonomy" id="1673721"/>
    <lineage>
        <taxon>Bacteria</taxon>
        <taxon>Bacillati</taxon>
        <taxon>Bacillota</taxon>
        <taxon>Clostridia</taxon>
        <taxon>Eubacteriales</taxon>
        <taxon>Intestinimonas</taxon>
    </lineage>
</organism>
<evidence type="ECO:0000313" key="10">
    <source>
        <dbReference type="Proteomes" id="UP001200313"/>
    </source>
</evidence>
<accession>A0ABS9M458</accession>
<protein>
    <recommendedName>
        <fullName evidence="8">Abasic site processing protein</fullName>
        <ecNumber evidence="8">3.4.-.-</ecNumber>
    </recommendedName>
</protein>
<evidence type="ECO:0000256" key="3">
    <source>
        <dbReference type="ARBA" id="ARBA00022763"/>
    </source>
</evidence>
<evidence type="ECO:0000256" key="4">
    <source>
        <dbReference type="ARBA" id="ARBA00022801"/>
    </source>
</evidence>
<evidence type="ECO:0000256" key="2">
    <source>
        <dbReference type="ARBA" id="ARBA00022670"/>
    </source>
</evidence>
<gene>
    <name evidence="9" type="ORF">L0P79_00585</name>
</gene>
<proteinExistence type="inferred from homology"/>
<comment type="caution">
    <text evidence="9">The sequence shown here is derived from an EMBL/GenBank/DDBJ whole genome shotgun (WGS) entry which is preliminary data.</text>
</comment>
<evidence type="ECO:0000256" key="8">
    <source>
        <dbReference type="RuleBase" id="RU364100"/>
    </source>
</evidence>
<keyword evidence="5" id="KW-0190">Covalent protein-DNA linkage</keyword>
<dbReference type="SUPFAM" id="SSF143081">
    <property type="entry name" value="BB1717-like"/>
    <property type="match status" value="1"/>
</dbReference>